<dbReference type="GO" id="GO:0005615">
    <property type="term" value="C:extracellular space"/>
    <property type="evidence" value="ECO:0007669"/>
    <property type="project" value="TreeGrafter"/>
</dbReference>
<dbReference type="InterPro" id="IPR036990">
    <property type="entry name" value="M14A-like_propep"/>
</dbReference>
<dbReference type="KEGG" id="ccal:108626036"/>
<dbReference type="CDD" id="cd03860">
    <property type="entry name" value="M14_CP_A-B_like"/>
    <property type="match status" value="1"/>
</dbReference>
<dbReference type="GO" id="GO:0006508">
    <property type="term" value="P:proteolysis"/>
    <property type="evidence" value="ECO:0007669"/>
    <property type="project" value="UniProtKB-KW"/>
</dbReference>
<keyword evidence="10" id="KW-1015">Disulfide bond</keyword>
<evidence type="ECO:0000256" key="5">
    <source>
        <dbReference type="ARBA" id="ARBA00022723"/>
    </source>
</evidence>
<evidence type="ECO:0000256" key="7">
    <source>
        <dbReference type="ARBA" id="ARBA00022801"/>
    </source>
</evidence>
<name>A0AAJ7J153_9HYME</name>
<accession>A0AAJ7J153</accession>
<evidence type="ECO:0000256" key="6">
    <source>
        <dbReference type="ARBA" id="ARBA00022729"/>
    </source>
</evidence>
<proteinExistence type="inferred from homology"/>
<dbReference type="Pfam" id="PF02244">
    <property type="entry name" value="Propep_M14"/>
    <property type="match status" value="1"/>
</dbReference>
<reference evidence="14" key="1">
    <citation type="submission" date="2025-08" db="UniProtKB">
        <authorList>
            <consortium name="RefSeq"/>
        </authorList>
    </citation>
    <scope>IDENTIFICATION</scope>
    <source>
        <tissue evidence="14">Whole body</tissue>
    </source>
</reference>
<dbReference type="GeneID" id="108626036"/>
<evidence type="ECO:0000256" key="10">
    <source>
        <dbReference type="ARBA" id="ARBA00023157"/>
    </source>
</evidence>
<dbReference type="PANTHER" id="PTHR11705">
    <property type="entry name" value="PROTEASE FAMILY M14 CARBOXYPEPTIDASE A,B"/>
    <property type="match status" value="1"/>
</dbReference>
<dbReference type="PROSITE" id="PS00132">
    <property type="entry name" value="CARBOXYPEPT_ZN_1"/>
    <property type="match status" value="1"/>
</dbReference>
<dbReference type="PANTHER" id="PTHR11705:SF140">
    <property type="entry name" value="FI02848P-RELATED"/>
    <property type="match status" value="1"/>
</dbReference>
<comment type="cofactor">
    <cofactor evidence="1">
        <name>Zn(2+)</name>
        <dbReference type="ChEBI" id="CHEBI:29105"/>
    </cofactor>
</comment>
<keyword evidence="8" id="KW-0862">Zinc</keyword>
<gene>
    <name evidence="14" type="primary">LOC108626036</name>
</gene>
<dbReference type="Gene3D" id="3.30.70.340">
    <property type="entry name" value="Metallocarboxypeptidase-like"/>
    <property type="match status" value="1"/>
</dbReference>
<evidence type="ECO:0000256" key="3">
    <source>
        <dbReference type="ARBA" id="ARBA00022645"/>
    </source>
</evidence>
<feature type="domain" description="Peptidase M14" evidence="12">
    <location>
        <begin position="169"/>
        <end position="458"/>
    </location>
</feature>
<dbReference type="InterPro" id="IPR057246">
    <property type="entry name" value="CARBOXYPEPT_ZN_1"/>
</dbReference>
<dbReference type="Gene3D" id="3.40.630.10">
    <property type="entry name" value="Zn peptidases"/>
    <property type="match status" value="1"/>
</dbReference>
<dbReference type="SUPFAM" id="SSF54897">
    <property type="entry name" value="Protease propeptides/inhibitors"/>
    <property type="match status" value="1"/>
</dbReference>
<evidence type="ECO:0000256" key="8">
    <source>
        <dbReference type="ARBA" id="ARBA00022833"/>
    </source>
</evidence>
<dbReference type="PRINTS" id="PR00765">
    <property type="entry name" value="CRBOXYPTASEA"/>
</dbReference>
<dbReference type="FunFam" id="3.40.630.10:FF:000001">
    <property type="entry name" value="Carboxypeptidase B"/>
    <property type="match status" value="1"/>
</dbReference>
<comment type="similarity">
    <text evidence="2 11">Belongs to the peptidase M14 family.</text>
</comment>
<keyword evidence="13" id="KW-1185">Reference proteome</keyword>
<evidence type="ECO:0000256" key="2">
    <source>
        <dbReference type="ARBA" id="ARBA00005988"/>
    </source>
</evidence>
<evidence type="ECO:0000259" key="12">
    <source>
        <dbReference type="PROSITE" id="PS52035"/>
    </source>
</evidence>
<dbReference type="AlphaFoldDB" id="A0AAJ7J153"/>
<evidence type="ECO:0000313" key="14">
    <source>
        <dbReference type="RefSeq" id="XP_017881927.2"/>
    </source>
</evidence>
<dbReference type="SUPFAM" id="SSF53187">
    <property type="entry name" value="Zn-dependent exopeptidases"/>
    <property type="match status" value="1"/>
</dbReference>
<dbReference type="Pfam" id="PF00246">
    <property type="entry name" value="Peptidase_M14"/>
    <property type="match status" value="1"/>
</dbReference>
<evidence type="ECO:0000256" key="9">
    <source>
        <dbReference type="ARBA" id="ARBA00023049"/>
    </source>
</evidence>
<evidence type="ECO:0000256" key="1">
    <source>
        <dbReference type="ARBA" id="ARBA00001947"/>
    </source>
</evidence>
<keyword evidence="9" id="KW-0482">Metalloprotease</keyword>
<dbReference type="GO" id="GO:0008270">
    <property type="term" value="F:zinc ion binding"/>
    <property type="evidence" value="ECO:0007669"/>
    <property type="project" value="InterPro"/>
</dbReference>
<feature type="active site" description="Proton donor/acceptor" evidence="11">
    <location>
        <position position="425"/>
    </location>
</feature>
<keyword evidence="5" id="KW-0479">Metal-binding</keyword>
<organism evidence="13 14">
    <name type="scientific">Ceratina calcarata</name>
    <dbReference type="NCBI Taxonomy" id="156304"/>
    <lineage>
        <taxon>Eukaryota</taxon>
        <taxon>Metazoa</taxon>
        <taxon>Ecdysozoa</taxon>
        <taxon>Arthropoda</taxon>
        <taxon>Hexapoda</taxon>
        <taxon>Insecta</taxon>
        <taxon>Pterygota</taxon>
        <taxon>Neoptera</taxon>
        <taxon>Endopterygota</taxon>
        <taxon>Hymenoptera</taxon>
        <taxon>Apocrita</taxon>
        <taxon>Aculeata</taxon>
        <taxon>Apoidea</taxon>
        <taxon>Anthophila</taxon>
        <taxon>Apidae</taxon>
        <taxon>Ceratina</taxon>
        <taxon>Zadontomerus</taxon>
    </lineage>
</organism>
<keyword evidence="4" id="KW-0645">Protease</keyword>
<keyword evidence="6" id="KW-0732">Signal</keyword>
<evidence type="ECO:0000256" key="4">
    <source>
        <dbReference type="ARBA" id="ARBA00022670"/>
    </source>
</evidence>
<protein>
    <submittedName>
        <fullName evidence="14">Carboxypeptidase B-like</fullName>
    </submittedName>
</protein>
<dbReference type="Proteomes" id="UP000694925">
    <property type="component" value="Unplaced"/>
</dbReference>
<dbReference type="SMART" id="SM00631">
    <property type="entry name" value="Zn_pept"/>
    <property type="match status" value="1"/>
</dbReference>
<keyword evidence="7" id="KW-0378">Hydrolase</keyword>
<dbReference type="RefSeq" id="XP_017881927.2">
    <property type="nucleotide sequence ID" value="XM_018026438.2"/>
</dbReference>
<evidence type="ECO:0000256" key="11">
    <source>
        <dbReference type="PROSITE-ProRule" id="PRU01379"/>
    </source>
</evidence>
<sequence>MFPPSIKRDEPQSRDSNLYRYRYGAIYKTVRKNVSYLLCVDNMRIFVLVSAIFIAAAAADEEVLPPLKGMQSLSISYETPEQFYLLKNYVGAPGFDFLRSTHDLVDVLVTADKVEEFKELLKEHRMNYTVMIEDVEEKVTEEKMRQEIARRVQTKLSDYAGSGRLSFTYYPTYAEVNDYLNYVIKTYGNVASLINIGNSYEGRAMKVLKLSTGGNNKPAIFIDGGIHAREWIAPVTVLYIVDTLLANNKGLLSHVDWYILPVLNPDGYEFTHTKTANRLWRKTRSNTGSSCKGVDGNRNYDMEWMTIGASNNPCSDTYAGPKPFSEVENQHLRDFILARKANIKAYLTFHSYGQYILYPWGFTSKVPANEPELRNLAISCANAIAKFRKTKYTYGTSANHLYPAAGGSDDWAMGKAGINLSYTYELPGGNSGFLLPPSEIKAVGTETFEAIKVIHQYVTSKYASQH</sequence>
<dbReference type="InterPro" id="IPR000834">
    <property type="entry name" value="Peptidase_M14"/>
</dbReference>
<dbReference type="GO" id="GO:0004181">
    <property type="term" value="F:metallocarboxypeptidase activity"/>
    <property type="evidence" value="ECO:0007669"/>
    <property type="project" value="InterPro"/>
</dbReference>
<dbReference type="PROSITE" id="PS52035">
    <property type="entry name" value="PEPTIDASE_M14"/>
    <property type="match status" value="1"/>
</dbReference>
<keyword evidence="3" id="KW-0121">Carboxypeptidase</keyword>
<dbReference type="InterPro" id="IPR003146">
    <property type="entry name" value="M14A_act_pep"/>
</dbReference>
<evidence type="ECO:0000313" key="13">
    <source>
        <dbReference type="Proteomes" id="UP000694925"/>
    </source>
</evidence>